<sequence>MQQRLEEEEALLGINGEPEKPRAITDHVSVDAIVAISLRLSNHSLALVVSQQDKEMMIFERFSRNQTSLSLPCCSESRGEIASLS</sequence>
<evidence type="ECO:0000313" key="2">
    <source>
        <dbReference type="Proteomes" id="UP000489600"/>
    </source>
</evidence>
<name>A0A565BUC4_9BRAS</name>
<reference evidence="1" key="1">
    <citation type="submission" date="2019-07" db="EMBL/GenBank/DDBJ databases">
        <authorList>
            <person name="Dittberner H."/>
        </authorList>
    </citation>
    <scope>NUCLEOTIDE SEQUENCE [LARGE SCALE GENOMIC DNA]</scope>
</reference>
<gene>
    <name evidence="1" type="ORF">ANE_LOCUS15416</name>
</gene>
<protein>
    <submittedName>
        <fullName evidence="1">Uncharacterized protein</fullName>
    </submittedName>
</protein>
<dbReference type="EMBL" id="CABITT030000005">
    <property type="protein sequence ID" value="VVB04972.1"/>
    <property type="molecule type" value="Genomic_DNA"/>
</dbReference>
<accession>A0A565BUC4</accession>
<dbReference type="Proteomes" id="UP000489600">
    <property type="component" value="Unassembled WGS sequence"/>
</dbReference>
<comment type="caution">
    <text evidence="1">The sequence shown here is derived from an EMBL/GenBank/DDBJ whole genome shotgun (WGS) entry which is preliminary data.</text>
</comment>
<keyword evidence="2" id="KW-1185">Reference proteome</keyword>
<evidence type="ECO:0000313" key="1">
    <source>
        <dbReference type="EMBL" id="VVB04972.1"/>
    </source>
</evidence>
<proteinExistence type="predicted"/>
<dbReference type="AlphaFoldDB" id="A0A565BUC4"/>
<organism evidence="1 2">
    <name type="scientific">Arabis nemorensis</name>
    <dbReference type="NCBI Taxonomy" id="586526"/>
    <lineage>
        <taxon>Eukaryota</taxon>
        <taxon>Viridiplantae</taxon>
        <taxon>Streptophyta</taxon>
        <taxon>Embryophyta</taxon>
        <taxon>Tracheophyta</taxon>
        <taxon>Spermatophyta</taxon>
        <taxon>Magnoliopsida</taxon>
        <taxon>eudicotyledons</taxon>
        <taxon>Gunneridae</taxon>
        <taxon>Pentapetalae</taxon>
        <taxon>rosids</taxon>
        <taxon>malvids</taxon>
        <taxon>Brassicales</taxon>
        <taxon>Brassicaceae</taxon>
        <taxon>Arabideae</taxon>
        <taxon>Arabis</taxon>
    </lineage>
</organism>